<organism evidence="2 3">
    <name type="scientific">Halorhodospira halophila (strain DSM 244 / SL1)</name>
    <name type="common">Ectothiorhodospira halophila (strain DSM 244 / SL1)</name>
    <dbReference type="NCBI Taxonomy" id="349124"/>
    <lineage>
        <taxon>Bacteria</taxon>
        <taxon>Pseudomonadati</taxon>
        <taxon>Pseudomonadota</taxon>
        <taxon>Gammaproteobacteria</taxon>
        <taxon>Chromatiales</taxon>
        <taxon>Ectothiorhodospiraceae</taxon>
        <taxon>Halorhodospira</taxon>
    </lineage>
</organism>
<gene>
    <name evidence="2" type="ordered locus">Hhal_1532</name>
</gene>
<protein>
    <submittedName>
        <fullName evidence="2">Uncharacterized protein</fullName>
    </submittedName>
</protein>
<dbReference type="KEGG" id="hha:Hhal_1532"/>
<dbReference type="AlphaFoldDB" id="A1WX87"/>
<feature type="chain" id="PRO_5002640434" evidence="1">
    <location>
        <begin position="32"/>
        <end position="331"/>
    </location>
</feature>
<feature type="signal peptide" evidence="1">
    <location>
        <begin position="1"/>
        <end position="31"/>
    </location>
</feature>
<accession>A1WX87</accession>
<dbReference type="HOGENOM" id="CLU_838792_0_0_6"/>
<dbReference type="NCBIfam" id="TIGR02595">
    <property type="entry name" value="PEP_CTERM"/>
    <property type="match status" value="1"/>
</dbReference>
<keyword evidence="3" id="KW-1185">Reference proteome</keyword>
<name>A1WX87_HALHL</name>
<dbReference type="Proteomes" id="UP000000647">
    <property type="component" value="Chromosome"/>
</dbReference>
<dbReference type="EMBL" id="CP000544">
    <property type="protein sequence ID" value="ABM62299.1"/>
    <property type="molecule type" value="Genomic_DNA"/>
</dbReference>
<evidence type="ECO:0000313" key="2">
    <source>
        <dbReference type="EMBL" id="ABM62299.1"/>
    </source>
</evidence>
<dbReference type="RefSeq" id="WP_011814321.1">
    <property type="nucleotide sequence ID" value="NC_008789.1"/>
</dbReference>
<keyword evidence="1" id="KW-0732">Signal</keyword>
<dbReference type="InterPro" id="IPR013424">
    <property type="entry name" value="Ice-binding_C"/>
</dbReference>
<proteinExistence type="predicted"/>
<evidence type="ECO:0000313" key="3">
    <source>
        <dbReference type="Proteomes" id="UP000000647"/>
    </source>
</evidence>
<evidence type="ECO:0000256" key="1">
    <source>
        <dbReference type="SAM" id="SignalP"/>
    </source>
</evidence>
<reference evidence="3" key="1">
    <citation type="submission" date="2006-12" db="EMBL/GenBank/DDBJ databases">
        <title>Complete sequence of Halorhodospira halophila SL1.</title>
        <authorList>
            <consortium name="US DOE Joint Genome Institute"/>
            <person name="Copeland A."/>
            <person name="Lucas S."/>
            <person name="Lapidus A."/>
            <person name="Barry K."/>
            <person name="Detter J.C."/>
            <person name="Glavina del Rio T."/>
            <person name="Hammon N."/>
            <person name="Israni S."/>
            <person name="Dalin E."/>
            <person name="Tice H."/>
            <person name="Pitluck S."/>
            <person name="Saunders E."/>
            <person name="Brettin T."/>
            <person name="Bruce D."/>
            <person name="Han C."/>
            <person name="Tapia R."/>
            <person name="Schmutz J."/>
            <person name="Larimer F."/>
            <person name="Land M."/>
            <person name="Hauser L."/>
            <person name="Kyrpides N."/>
            <person name="Mikhailova N."/>
            <person name="Hoff W."/>
            <person name="Richardson P."/>
        </authorList>
    </citation>
    <scope>NUCLEOTIDE SEQUENCE [LARGE SCALE GENOMIC DNA]</scope>
    <source>
        <strain evidence="3">DSM 244 / SL1</strain>
    </source>
</reference>
<reference evidence="2 3" key="2">
    <citation type="journal article" date="2013" name="Stand. Genomic Sci.">
        <title>Complete genome sequence of Halorhodospira halophila SL1.</title>
        <authorList>
            <person name="Challacombe J.F."/>
            <person name="Majid S."/>
            <person name="Deole R."/>
            <person name="Brettin T.S."/>
            <person name="Bruce D."/>
            <person name="Delano S.F."/>
            <person name="Detter J.C."/>
            <person name="Gleasner C.D."/>
            <person name="Han C.S."/>
            <person name="Misra M."/>
            <person name="Reitenga K.G."/>
            <person name="Mikhailova N."/>
            <person name="Woyke T."/>
            <person name="Pitluck S."/>
            <person name="Nolan M."/>
            <person name="Land M.L."/>
            <person name="Saunders E."/>
            <person name="Tapia R."/>
            <person name="Lapidus A."/>
            <person name="Ivanova N."/>
            <person name="Hoff W.D."/>
        </authorList>
    </citation>
    <scope>NUCLEOTIDE SEQUENCE [LARGE SCALE GENOMIC DNA]</scope>
    <source>
        <strain evidence="3">DSM 244 / SL1</strain>
    </source>
</reference>
<sequence length="331" mass="35233">MKIQLMKKQSMLGLAASSAVVLGLVAAPAHGTDFTVDPDGAGFDGYDEGPTEPLNSLGWELRTATQQFGTSGVGIPVEDPNDDGQGGTYIPDVGSTFVDRGFGRIDAYNPFDIGDDELRGLGQRDMTLRWDDITGTIGEDGELDYDSGTIDFYFGGDGQIGSDALRSSEDFDTTSDEWQSAGTGENVLSMELTDGDALARVITDEDGNLTGIDATQFDLFFDVTDADEDFWAIAGGESFAELLAMEMGLSVFGEAGGAIQRNTVLNDDENAFTDPDIELYTHYAGGRRGSMEFEVPEPSTLMLMGGSLVLVALAATGSLRRRQNETGQLAA</sequence>